<dbReference type="EMBL" id="HBEC01001276">
    <property type="protein sequence ID" value="CAD8280561.1"/>
    <property type="molecule type" value="Transcribed_RNA"/>
</dbReference>
<evidence type="ECO:0008006" key="3">
    <source>
        <dbReference type="Google" id="ProtNLM"/>
    </source>
</evidence>
<proteinExistence type="predicted"/>
<dbReference type="AlphaFoldDB" id="A0A7R9YQT4"/>
<evidence type="ECO:0000256" key="1">
    <source>
        <dbReference type="SAM" id="Phobius"/>
    </source>
</evidence>
<sequence>MKSGGAVLVTAAAQLLVGLCLLGIYEGYKLYFFNEFLKNEASSDGVNGLTRASSYEYEDPLDYRSPMGASYVAAVLNNIFSVFGITGILYAQKELVTAFFAFNAVQMVVAFFFFTDLLVDQTIGYGGEPSKLNSYVQAAATFICFNFMLSIAATVYALRSVEEIRAKQREDLGRMGVLPDTSLDS</sequence>
<name>A0A7R9YQT4_9CHLO</name>
<keyword evidence="1" id="KW-1133">Transmembrane helix</keyword>
<evidence type="ECO:0000313" key="2">
    <source>
        <dbReference type="EMBL" id="CAD8280561.1"/>
    </source>
</evidence>
<reference evidence="2" key="1">
    <citation type="submission" date="2021-01" db="EMBL/GenBank/DDBJ databases">
        <authorList>
            <person name="Corre E."/>
            <person name="Pelletier E."/>
            <person name="Niang G."/>
            <person name="Scheremetjew M."/>
            <person name="Finn R."/>
            <person name="Kale V."/>
            <person name="Holt S."/>
            <person name="Cochrane G."/>
            <person name="Meng A."/>
            <person name="Brown T."/>
            <person name="Cohen L."/>
        </authorList>
    </citation>
    <scope>NUCLEOTIDE SEQUENCE</scope>
    <source>
        <strain evidence="2">CCMP219</strain>
    </source>
</reference>
<accession>A0A7R9YQT4</accession>
<keyword evidence="1" id="KW-0472">Membrane</keyword>
<protein>
    <recommendedName>
        <fullName evidence="3">CASP-like protein</fullName>
    </recommendedName>
</protein>
<feature type="transmembrane region" description="Helical" evidence="1">
    <location>
        <begin position="135"/>
        <end position="158"/>
    </location>
</feature>
<gene>
    <name evidence="2" type="ORF">CEUR00632_LOCUS596</name>
</gene>
<feature type="transmembrane region" description="Helical" evidence="1">
    <location>
        <begin position="98"/>
        <end position="115"/>
    </location>
</feature>
<keyword evidence="1" id="KW-0812">Transmembrane</keyword>
<organism evidence="2">
    <name type="scientific">Chlamydomonas euryale</name>
    <dbReference type="NCBI Taxonomy" id="1486919"/>
    <lineage>
        <taxon>Eukaryota</taxon>
        <taxon>Viridiplantae</taxon>
        <taxon>Chlorophyta</taxon>
        <taxon>core chlorophytes</taxon>
        <taxon>Chlorophyceae</taxon>
        <taxon>CS clade</taxon>
        <taxon>Chlamydomonadales</taxon>
        <taxon>Chlamydomonadaceae</taxon>
        <taxon>Chlamydomonas</taxon>
    </lineage>
</organism>
<feature type="transmembrane region" description="Helical" evidence="1">
    <location>
        <begin position="69"/>
        <end position="91"/>
    </location>
</feature>